<dbReference type="AlphaFoldDB" id="T1KLJ3"/>
<comment type="subcellular location">
    <subcellularLocation>
        <location evidence="1">Cytoplasm</location>
        <location evidence="1">Cytoskeleton</location>
    </subcellularLocation>
</comment>
<dbReference type="STRING" id="32264.T1KLJ3"/>
<dbReference type="GO" id="GO:0005856">
    <property type="term" value="C:cytoskeleton"/>
    <property type="evidence" value="ECO:0007669"/>
    <property type="project" value="UniProtKB-SubCell"/>
</dbReference>
<keyword evidence="6" id="KW-0862">Zinc</keyword>
<dbReference type="GO" id="GO:0005085">
    <property type="term" value="F:guanyl-nucleotide exchange factor activity"/>
    <property type="evidence" value="ECO:0007669"/>
    <property type="project" value="UniProtKB-KW"/>
</dbReference>
<dbReference type="Pfam" id="PF00621">
    <property type="entry name" value="RhoGEF"/>
    <property type="match status" value="1"/>
</dbReference>
<dbReference type="InterPro" id="IPR001849">
    <property type="entry name" value="PH_domain"/>
</dbReference>
<dbReference type="GO" id="GO:0008270">
    <property type="term" value="F:zinc ion binding"/>
    <property type="evidence" value="ECO:0007669"/>
    <property type="project" value="UniProtKB-KW"/>
</dbReference>
<dbReference type="OrthoDB" id="245697at2759"/>
<evidence type="ECO:0000259" key="12">
    <source>
        <dbReference type="PROSITE" id="PS50178"/>
    </source>
</evidence>
<keyword evidence="14" id="KW-1185">Reference proteome</keyword>
<evidence type="ECO:0000256" key="6">
    <source>
        <dbReference type="ARBA" id="ARBA00022833"/>
    </source>
</evidence>
<keyword evidence="2" id="KW-0963">Cytoplasm</keyword>
<dbReference type="InterPro" id="IPR013083">
    <property type="entry name" value="Znf_RING/FYVE/PHD"/>
</dbReference>
<dbReference type="EMBL" id="CAEY01000211">
    <property type="status" value="NOT_ANNOTATED_CDS"/>
    <property type="molecule type" value="Genomic_DNA"/>
</dbReference>
<dbReference type="Gene3D" id="1.20.900.10">
    <property type="entry name" value="Dbl homology (DH) domain"/>
    <property type="match status" value="1"/>
</dbReference>
<evidence type="ECO:0000256" key="5">
    <source>
        <dbReference type="ARBA" id="ARBA00022771"/>
    </source>
</evidence>
<dbReference type="KEGG" id="tut:107365146"/>
<evidence type="ECO:0000256" key="4">
    <source>
        <dbReference type="ARBA" id="ARBA00022723"/>
    </source>
</evidence>
<evidence type="ECO:0000313" key="13">
    <source>
        <dbReference type="EnsemblMetazoa" id="tetur14g02640.1"/>
    </source>
</evidence>
<dbReference type="InterPro" id="IPR000306">
    <property type="entry name" value="Znf_FYVE"/>
</dbReference>
<dbReference type="InterPro" id="IPR017455">
    <property type="entry name" value="Znf_FYVE-rel"/>
</dbReference>
<feature type="domain" description="PH" evidence="10">
    <location>
        <begin position="789"/>
        <end position="889"/>
    </location>
</feature>
<dbReference type="Pfam" id="PF00169">
    <property type="entry name" value="PH"/>
    <property type="match status" value="2"/>
</dbReference>
<reference evidence="14" key="1">
    <citation type="submission" date="2011-08" db="EMBL/GenBank/DDBJ databases">
        <authorList>
            <person name="Rombauts S."/>
        </authorList>
    </citation>
    <scope>NUCLEOTIDE SEQUENCE</scope>
    <source>
        <strain evidence="14">London</strain>
    </source>
</reference>
<evidence type="ECO:0000256" key="8">
    <source>
        <dbReference type="PROSITE-ProRule" id="PRU00091"/>
    </source>
</evidence>
<dbReference type="OMA" id="LESTICA"/>
<feature type="compositionally biased region" description="Low complexity" evidence="9">
    <location>
        <begin position="81"/>
        <end position="94"/>
    </location>
</feature>
<dbReference type="SMART" id="SM00325">
    <property type="entry name" value="RhoGEF"/>
    <property type="match status" value="1"/>
</dbReference>
<keyword evidence="3" id="KW-0344">Guanine-nucleotide releasing factor</keyword>
<dbReference type="HOGENOM" id="CLU_324485_0_0_1"/>
<name>T1KLJ3_TETUR</name>
<sequence>MSSLTSEGTSETNCSNGDKSDTCCPSMSQKSDNKPSLRPKPLLTLNNNNNIIIDGDNLTHQSDLLDSLSSSPSHRHQICVTSTSSISVSKTTNTQQRLPCRPAPGPPSTRSSISSVISSTGSLNGVDGELRRSITPRATTPKPPVPVKPAHLRNLRFASPSPPATLKKSNSKENESTGIKQSSHLDKSCSPKCTTQLKCLPEKASPPQSRKIKEQQEDSLSDNISISPELRRKSSSVNGTIGSFLHPHSTIDTPISSEEEFSDSRSIGSTNSIIIATNTEIDGGEKNINPEEEMKKRQERKLFLVAQELTKTEEDFVNNMVLLLDFREHIRNSIPEEIINSIFRYVPELHEYHKQLAEEFRNRINKWESNPKIADVLIIMGPFLKPHAPYTKEFTSMVTTLEEATKKYPGFADALKEFEKTDRCNKLLVRHYMHKPVQRLPQYKLILEKYQTYLTEDHPDYKDTLAAIELVSKIADFANDFVRKGDSSSKLLKIQTSLVRSYEIIKPGRVLLKDGELDKLSRHEPQPRLFLLCNDCLIYLTALQQGTVYKLNHELSLEGMRVQVPDHQQFQNEFSIISPSRSISVAAKTPAECASWIEAIKKAIKDYETRRNTFNTSSHGDRVGDQVLLGFEAPLWIPDTRVTMCQICSAEFTVTFRRHHCRACGKVVCNDCSSNKAPLRYLKFRAARVCDQCFPVLQDQMTKKLTISMTTALRDHGASSDEVNDDLVDDSGSVNSNGATSTGSTVTPSNFDLDNLKAQFVRIPLGLRSSGRRKSLPQRLKEVSADDKNCSISGYLMYKKNYKKSWKKAWFVVKEKVLYRFKESNDTAALQSLPILGYQVQLVTDGSIDSSEAGLIFQLSHPGQNTILFKTLNQESASRWIQEILSNTQL</sequence>
<evidence type="ECO:0000256" key="7">
    <source>
        <dbReference type="ARBA" id="ARBA00023212"/>
    </source>
</evidence>
<feature type="domain" description="PH" evidence="10">
    <location>
        <begin position="510"/>
        <end position="605"/>
    </location>
</feature>
<keyword evidence="5 8" id="KW-0863">Zinc-finger</keyword>
<evidence type="ECO:0008006" key="15">
    <source>
        <dbReference type="Google" id="ProtNLM"/>
    </source>
</evidence>
<feature type="compositionally biased region" description="Low complexity" evidence="9">
    <location>
        <begin position="108"/>
        <end position="122"/>
    </location>
</feature>
<protein>
    <recommendedName>
        <fullName evidence="15">FYVE, RhoGEF and PH domain-containing protein 6</fullName>
    </recommendedName>
</protein>
<keyword evidence="4" id="KW-0479">Metal-binding</keyword>
<dbReference type="PANTHER" id="PTHR12673">
    <property type="entry name" value="FACIOGENITAL DYSPLASIA PROTEIN"/>
    <property type="match status" value="1"/>
</dbReference>
<accession>T1KLJ3</accession>
<evidence type="ECO:0000259" key="11">
    <source>
        <dbReference type="PROSITE" id="PS50010"/>
    </source>
</evidence>
<evidence type="ECO:0000256" key="9">
    <source>
        <dbReference type="SAM" id="MobiDB-lite"/>
    </source>
</evidence>
<feature type="compositionally biased region" description="Polar residues" evidence="9">
    <location>
        <begin position="1"/>
        <end position="30"/>
    </location>
</feature>
<dbReference type="CDD" id="cd00160">
    <property type="entry name" value="RhoGEF"/>
    <property type="match status" value="1"/>
</dbReference>
<dbReference type="InterPro" id="IPR035899">
    <property type="entry name" value="DBL_dom_sf"/>
</dbReference>
<dbReference type="CDD" id="cd15743">
    <property type="entry name" value="FYVE_FGD6"/>
    <property type="match status" value="1"/>
</dbReference>
<dbReference type="GO" id="GO:0005737">
    <property type="term" value="C:cytoplasm"/>
    <property type="evidence" value="ECO:0007669"/>
    <property type="project" value="TreeGrafter"/>
</dbReference>
<feature type="domain" description="FYVE-type" evidence="12">
    <location>
        <begin position="639"/>
        <end position="698"/>
    </location>
</feature>
<dbReference type="Gene3D" id="3.30.40.10">
    <property type="entry name" value="Zinc/RING finger domain, C3HC4 (zinc finger)"/>
    <property type="match status" value="1"/>
</dbReference>
<evidence type="ECO:0000313" key="14">
    <source>
        <dbReference type="Proteomes" id="UP000015104"/>
    </source>
</evidence>
<dbReference type="PROSITE" id="PS50010">
    <property type="entry name" value="DH_2"/>
    <property type="match status" value="1"/>
</dbReference>
<dbReference type="PANTHER" id="PTHR12673:SF267">
    <property type="entry name" value="PROTEIN CBG10230"/>
    <property type="match status" value="1"/>
</dbReference>
<evidence type="ECO:0000256" key="2">
    <source>
        <dbReference type="ARBA" id="ARBA00022490"/>
    </source>
</evidence>
<dbReference type="PROSITE" id="PS50178">
    <property type="entry name" value="ZF_FYVE"/>
    <property type="match status" value="1"/>
</dbReference>
<dbReference type="InterPro" id="IPR000219">
    <property type="entry name" value="DH_dom"/>
</dbReference>
<organism evidence="13 14">
    <name type="scientific">Tetranychus urticae</name>
    <name type="common">Two-spotted spider mite</name>
    <dbReference type="NCBI Taxonomy" id="32264"/>
    <lineage>
        <taxon>Eukaryota</taxon>
        <taxon>Metazoa</taxon>
        <taxon>Ecdysozoa</taxon>
        <taxon>Arthropoda</taxon>
        <taxon>Chelicerata</taxon>
        <taxon>Arachnida</taxon>
        <taxon>Acari</taxon>
        <taxon>Acariformes</taxon>
        <taxon>Trombidiformes</taxon>
        <taxon>Prostigmata</taxon>
        <taxon>Eleutherengona</taxon>
        <taxon>Raphignathae</taxon>
        <taxon>Tetranychoidea</taxon>
        <taxon>Tetranychidae</taxon>
        <taxon>Tetranychus</taxon>
    </lineage>
</organism>
<dbReference type="Proteomes" id="UP000015104">
    <property type="component" value="Unassembled WGS sequence"/>
</dbReference>
<proteinExistence type="predicted"/>
<reference evidence="13" key="2">
    <citation type="submission" date="2015-06" db="UniProtKB">
        <authorList>
            <consortium name="EnsemblMetazoa"/>
        </authorList>
    </citation>
    <scope>IDENTIFICATION</scope>
</reference>
<dbReference type="SUPFAM" id="SSF48065">
    <property type="entry name" value="DBL homology domain (DH-domain)"/>
    <property type="match status" value="1"/>
</dbReference>
<dbReference type="Pfam" id="PF01363">
    <property type="entry name" value="FYVE"/>
    <property type="match status" value="1"/>
</dbReference>
<evidence type="ECO:0000256" key="1">
    <source>
        <dbReference type="ARBA" id="ARBA00004245"/>
    </source>
</evidence>
<dbReference type="InterPro" id="IPR011993">
    <property type="entry name" value="PH-like_dom_sf"/>
</dbReference>
<dbReference type="EnsemblMetazoa" id="tetur14g02640.1">
    <property type="protein sequence ID" value="tetur14g02640.1"/>
    <property type="gene ID" value="tetur14g02640"/>
</dbReference>
<evidence type="ECO:0000259" key="10">
    <source>
        <dbReference type="PROSITE" id="PS50003"/>
    </source>
</evidence>
<dbReference type="Gene3D" id="2.30.29.30">
    <property type="entry name" value="Pleckstrin-homology domain (PH domain)/Phosphotyrosine-binding domain (PTB)"/>
    <property type="match status" value="2"/>
</dbReference>
<evidence type="ECO:0000256" key="3">
    <source>
        <dbReference type="ARBA" id="ARBA00022658"/>
    </source>
</evidence>
<dbReference type="InterPro" id="IPR051092">
    <property type="entry name" value="FYVE_RhoGEF_PH"/>
</dbReference>
<feature type="region of interest" description="Disordered" evidence="9">
    <location>
        <begin position="80"/>
        <end position="269"/>
    </location>
</feature>
<dbReference type="SMART" id="SM00064">
    <property type="entry name" value="FYVE"/>
    <property type="match status" value="1"/>
</dbReference>
<dbReference type="SMART" id="SM00233">
    <property type="entry name" value="PH"/>
    <property type="match status" value="2"/>
</dbReference>
<feature type="region of interest" description="Disordered" evidence="9">
    <location>
        <begin position="1"/>
        <end position="43"/>
    </location>
</feature>
<gene>
    <name evidence="13" type="primary">107365146</name>
</gene>
<dbReference type="SUPFAM" id="SSF50729">
    <property type="entry name" value="PH domain-like"/>
    <property type="match status" value="2"/>
</dbReference>
<keyword evidence="7" id="KW-0206">Cytoskeleton</keyword>
<dbReference type="eggNOG" id="KOG1729">
    <property type="taxonomic scope" value="Eukaryota"/>
</dbReference>
<dbReference type="PROSITE" id="PS50003">
    <property type="entry name" value="PH_DOMAIN"/>
    <property type="match status" value="2"/>
</dbReference>
<feature type="domain" description="DH" evidence="11">
    <location>
        <begin position="301"/>
        <end position="481"/>
    </location>
</feature>